<name>A0A1L3JKZ4_9FLAO</name>
<dbReference type="RefSeq" id="WP_072556278.1">
    <property type="nucleotide sequence ID" value="NZ_CP018155.1"/>
</dbReference>
<dbReference type="EMBL" id="CP018155">
    <property type="protein sequence ID" value="APG65754.1"/>
    <property type="molecule type" value="Genomic_DNA"/>
</dbReference>
<keyword evidence="3" id="KW-1185">Reference proteome</keyword>
<feature type="chain" id="PRO_5013199417" description="DUF3078 domain-containing protein" evidence="1">
    <location>
        <begin position="22"/>
        <end position="308"/>
    </location>
</feature>
<proteinExistence type="predicted"/>
<gene>
    <name evidence="2" type="ORF">LPB136_10425</name>
</gene>
<evidence type="ECO:0000256" key="1">
    <source>
        <dbReference type="SAM" id="SignalP"/>
    </source>
</evidence>
<sequence length="308" mass="33712">MKKLILIVAFAITGVSLNAQTVEQLKKELATKNDAIGKLQGEAGALQSQIDAFPGWKYGAFGTFGANISGFNNWYSKGATSDNKSGNIGIVGNGFANLDREKFFWRNSLNVNLSWIKNDSGDESNGFEGANDVFTLSSLYGYKLSDKLAVSALGEYRTTLINSFNDPGYLDLGVGITWTPIQNLVVVVHPLNYNFVFSDNDTAYESSLGAKIFADYTRKLGPVNFKSNLSAFQSYKSGDLSNVTWVNSFGYTFWKGIGLGFEFGLRKNKQEALANALGQTPALIPSPTFGNVDNKLQSYWLFGLNFSM</sequence>
<dbReference type="OrthoDB" id="1198072at2"/>
<evidence type="ECO:0000313" key="3">
    <source>
        <dbReference type="Proteomes" id="UP000181898"/>
    </source>
</evidence>
<accession>A0A1L3JKZ4</accession>
<protein>
    <recommendedName>
        <fullName evidence="4">DUF3078 domain-containing protein</fullName>
    </recommendedName>
</protein>
<reference evidence="2 3" key="1">
    <citation type="submission" date="2016-11" db="EMBL/GenBank/DDBJ databases">
        <title>Tenacibaculum sp. LPB0136, isolated from marine environment.</title>
        <authorList>
            <person name="Kim E."/>
            <person name="Yi H."/>
        </authorList>
    </citation>
    <scope>NUCLEOTIDE SEQUENCE [LARGE SCALE GENOMIC DNA]</scope>
    <source>
        <strain evidence="2 3">LPB0136</strain>
    </source>
</reference>
<feature type="signal peptide" evidence="1">
    <location>
        <begin position="1"/>
        <end position="21"/>
    </location>
</feature>
<organism evidence="2 3">
    <name type="scientific">Tenacibaculum todarodis</name>
    <dbReference type="NCBI Taxonomy" id="1850252"/>
    <lineage>
        <taxon>Bacteria</taxon>
        <taxon>Pseudomonadati</taxon>
        <taxon>Bacteroidota</taxon>
        <taxon>Flavobacteriia</taxon>
        <taxon>Flavobacteriales</taxon>
        <taxon>Flavobacteriaceae</taxon>
        <taxon>Tenacibaculum</taxon>
    </lineage>
</organism>
<dbReference type="Pfam" id="PF11276">
    <property type="entry name" value="DUF3078"/>
    <property type="match status" value="1"/>
</dbReference>
<evidence type="ECO:0008006" key="4">
    <source>
        <dbReference type="Google" id="ProtNLM"/>
    </source>
</evidence>
<dbReference type="AlphaFoldDB" id="A0A1L3JKZ4"/>
<evidence type="ECO:0000313" key="2">
    <source>
        <dbReference type="EMBL" id="APG65754.1"/>
    </source>
</evidence>
<keyword evidence="1" id="KW-0732">Signal</keyword>
<dbReference type="STRING" id="1850252.LPB136_10425"/>
<dbReference type="KEGG" id="ten:LPB136_10425"/>
<dbReference type="Proteomes" id="UP000181898">
    <property type="component" value="Chromosome"/>
</dbReference>
<dbReference type="InterPro" id="IPR021428">
    <property type="entry name" value="DUF3078"/>
</dbReference>